<name>A0AAQ3RR97_VIGMU</name>
<comment type="similarity">
    <text evidence="1">Belongs to the LOB domain-containing protein family.</text>
</comment>
<keyword evidence="5" id="KW-1185">Reference proteome</keyword>
<feature type="domain" description="LOB" evidence="3">
    <location>
        <begin position="13"/>
        <end position="114"/>
    </location>
</feature>
<dbReference type="PANTHER" id="PTHR31301">
    <property type="entry name" value="LOB DOMAIN-CONTAINING PROTEIN 4-RELATED"/>
    <property type="match status" value="1"/>
</dbReference>
<dbReference type="InterPro" id="IPR004883">
    <property type="entry name" value="LOB"/>
</dbReference>
<evidence type="ECO:0000256" key="1">
    <source>
        <dbReference type="ARBA" id="ARBA00005474"/>
    </source>
</evidence>
<dbReference type="Proteomes" id="UP001374535">
    <property type="component" value="Chromosome 8"/>
</dbReference>
<evidence type="ECO:0000313" key="5">
    <source>
        <dbReference type="Proteomes" id="UP001374535"/>
    </source>
</evidence>
<dbReference type="Pfam" id="PF03195">
    <property type="entry name" value="LOB"/>
    <property type="match status" value="1"/>
</dbReference>
<sequence>MEGGTSSSRSTIQACAACKYQRRKCGPNCILAPFFPHYRQKQFLNAHKLFGVGKITSMIKPLDPVNRNSAINTIIFESDMRAKDPVGGCFRTILYLQSLIASAESELQFLLQHLAFFRAQALHSIATPQPPPPPSSSHHPYHQGMSLQESKDPSQLHPQELGKDPSQLQQQEHPKDPCFNYNALQEDMNVSDIDNLCVLSLSQESNDLDDAISLEGIGVVLNRSRFKSEGEWWVRSWPRSRRNTDRYYEKLLLNWEEGEVVHDTRAAWRR</sequence>
<dbReference type="AlphaFoldDB" id="A0AAQ3RR97"/>
<feature type="region of interest" description="Disordered" evidence="2">
    <location>
        <begin position="125"/>
        <end position="177"/>
    </location>
</feature>
<organism evidence="4 5">
    <name type="scientific">Vigna mungo</name>
    <name type="common">Black gram</name>
    <name type="synonym">Phaseolus mungo</name>
    <dbReference type="NCBI Taxonomy" id="3915"/>
    <lineage>
        <taxon>Eukaryota</taxon>
        <taxon>Viridiplantae</taxon>
        <taxon>Streptophyta</taxon>
        <taxon>Embryophyta</taxon>
        <taxon>Tracheophyta</taxon>
        <taxon>Spermatophyta</taxon>
        <taxon>Magnoliopsida</taxon>
        <taxon>eudicotyledons</taxon>
        <taxon>Gunneridae</taxon>
        <taxon>Pentapetalae</taxon>
        <taxon>rosids</taxon>
        <taxon>fabids</taxon>
        <taxon>Fabales</taxon>
        <taxon>Fabaceae</taxon>
        <taxon>Papilionoideae</taxon>
        <taxon>50 kb inversion clade</taxon>
        <taxon>NPAAA clade</taxon>
        <taxon>indigoferoid/millettioid clade</taxon>
        <taxon>Phaseoleae</taxon>
        <taxon>Vigna</taxon>
    </lineage>
</organism>
<gene>
    <name evidence="4" type="ORF">V8G54_027678</name>
</gene>
<evidence type="ECO:0000256" key="2">
    <source>
        <dbReference type="SAM" id="MobiDB-lite"/>
    </source>
</evidence>
<dbReference type="PANTHER" id="PTHR31301:SF105">
    <property type="entry name" value="LOB DOMAIN PROTEIN"/>
    <property type="match status" value="1"/>
</dbReference>
<dbReference type="PROSITE" id="PS50891">
    <property type="entry name" value="LOB"/>
    <property type="match status" value="1"/>
</dbReference>
<protein>
    <recommendedName>
        <fullName evidence="3">LOB domain-containing protein</fullName>
    </recommendedName>
</protein>
<evidence type="ECO:0000313" key="4">
    <source>
        <dbReference type="EMBL" id="WVZ01609.1"/>
    </source>
</evidence>
<dbReference type="EMBL" id="CP144693">
    <property type="protein sequence ID" value="WVZ01609.1"/>
    <property type="molecule type" value="Genomic_DNA"/>
</dbReference>
<evidence type="ECO:0000259" key="3">
    <source>
        <dbReference type="PROSITE" id="PS50891"/>
    </source>
</evidence>
<proteinExistence type="inferred from homology"/>
<accession>A0AAQ3RR97</accession>
<reference evidence="4 5" key="1">
    <citation type="journal article" date="2023" name="Life. Sci Alliance">
        <title>Evolutionary insights into 3D genome organization and epigenetic landscape of Vigna mungo.</title>
        <authorList>
            <person name="Junaid A."/>
            <person name="Singh B."/>
            <person name="Bhatia S."/>
        </authorList>
    </citation>
    <scope>NUCLEOTIDE SEQUENCE [LARGE SCALE GENOMIC DNA]</scope>
    <source>
        <strain evidence="4">Urdbean</strain>
    </source>
</reference>